<keyword evidence="2" id="KW-1185">Reference proteome</keyword>
<comment type="caution">
    <text evidence="1">The sequence shown here is derived from an EMBL/GenBank/DDBJ whole genome shotgun (WGS) entry which is preliminary data.</text>
</comment>
<sequence>MAYGRDRSSIFEGFTLSPLPYPVLLILAVIFIFLGLQWYASYEEVLETTEQSLGWVLFVIPVVIVIVVRWLSSLENSDWPLSAVGSVGPRRRTNYLTSEGSSPWAVAAVILLLLVMVQYRSAFLDSWFPFFSS</sequence>
<accession>A0ACC0LWR2</accession>
<proteinExistence type="predicted"/>
<organism evidence="1 2">
    <name type="scientific">Rhododendron molle</name>
    <name type="common">Chinese azalea</name>
    <name type="synonym">Azalea mollis</name>
    <dbReference type="NCBI Taxonomy" id="49168"/>
    <lineage>
        <taxon>Eukaryota</taxon>
        <taxon>Viridiplantae</taxon>
        <taxon>Streptophyta</taxon>
        <taxon>Embryophyta</taxon>
        <taxon>Tracheophyta</taxon>
        <taxon>Spermatophyta</taxon>
        <taxon>Magnoliopsida</taxon>
        <taxon>eudicotyledons</taxon>
        <taxon>Gunneridae</taxon>
        <taxon>Pentapetalae</taxon>
        <taxon>asterids</taxon>
        <taxon>Ericales</taxon>
        <taxon>Ericaceae</taxon>
        <taxon>Ericoideae</taxon>
        <taxon>Rhodoreae</taxon>
        <taxon>Rhododendron</taxon>
    </lineage>
</organism>
<dbReference type="EMBL" id="CM046398">
    <property type="protein sequence ID" value="KAI8533120.1"/>
    <property type="molecule type" value="Genomic_DNA"/>
</dbReference>
<protein>
    <submittedName>
        <fullName evidence="1">Uncharacterized protein</fullName>
    </submittedName>
</protein>
<dbReference type="Proteomes" id="UP001062846">
    <property type="component" value="Chromosome 11"/>
</dbReference>
<reference evidence="1" key="1">
    <citation type="submission" date="2022-02" db="EMBL/GenBank/DDBJ databases">
        <title>Plant Genome Project.</title>
        <authorList>
            <person name="Zhang R.-G."/>
        </authorList>
    </citation>
    <scope>NUCLEOTIDE SEQUENCE</scope>
    <source>
        <strain evidence="1">AT1</strain>
    </source>
</reference>
<evidence type="ECO:0000313" key="2">
    <source>
        <dbReference type="Proteomes" id="UP001062846"/>
    </source>
</evidence>
<gene>
    <name evidence="1" type="ORF">RHMOL_Rhmol11G0271400</name>
</gene>
<evidence type="ECO:0000313" key="1">
    <source>
        <dbReference type="EMBL" id="KAI8533120.1"/>
    </source>
</evidence>
<name>A0ACC0LWR2_RHOML</name>